<evidence type="ECO:0000259" key="1">
    <source>
        <dbReference type="Pfam" id="PF12680"/>
    </source>
</evidence>
<gene>
    <name evidence="2" type="ORF">WDK88_11470</name>
</gene>
<protein>
    <submittedName>
        <fullName evidence="2">Nuclear transport factor 2 family protein</fullName>
    </submittedName>
</protein>
<dbReference type="RefSeq" id="WP_338834479.1">
    <property type="nucleotide sequence ID" value="NZ_CP147711.1"/>
</dbReference>
<dbReference type="SUPFAM" id="SSF54427">
    <property type="entry name" value="NTF2-like"/>
    <property type="match status" value="1"/>
</dbReference>
<evidence type="ECO:0000313" key="3">
    <source>
        <dbReference type="Proteomes" id="UP001432046"/>
    </source>
</evidence>
<dbReference type="Pfam" id="PF12680">
    <property type="entry name" value="SnoaL_2"/>
    <property type="match status" value="1"/>
</dbReference>
<evidence type="ECO:0000313" key="2">
    <source>
        <dbReference type="EMBL" id="WXC82153.1"/>
    </source>
</evidence>
<dbReference type="InterPro" id="IPR032710">
    <property type="entry name" value="NTF2-like_dom_sf"/>
</dbReference>
<keyword evidence="3" id="KW-1185">Reference proteome</keyword>
<name>A0ABZ2P4I9_9BRAD</name>
<feature type="domain" description="SnoaL-like" evidence="1">
    <location>
        <begin position="27"/>
        <end position="129"/>
    </location>
</feature>
<dbReference type="EMBL" id="CP147711">
    <property type="protein sequence ID" value="WXC82153.1"/>
    <property type="molecule type" value="Genomic_DNA"/>
</dbReference>
<dbReference type="InterPro" id="IPR037401">
    <property type="entry name" value="SnoaL-like"/>
</dbReference>
<accession>A0ABZ2P4I9</accession>
<reference evidence="2" key="1">
    <citation type="journal article" date="2021" name="Int. J. Syst. Evol. Microbiol.">
        <title>Bradyrhizobium septentrionale sp. nov. (sv. septentrionale) and Bradyrhizobium quebecense sp. nov. (sv. septentrionale) associated with legumes native to Canada possess rearranged symbiosis genes and numerous insertion sequences.</title>
        <authorList>
            <person name="Bromfield E.S.P."/>
            <person name="Cloutier S."/>
        </authorList>
    </citation>
    <scope>NUCLEOTIDE SEQUENCE</scope>
    <source>
        <strain evidence="2">5S5</strain>
    </source>
</reference>
<sequence>MSELINISEQSPRLKVFDMSECRAFVARLEALWNAKDVSAILPMFTEDAEIEYGDLPSIKGRDELRRFLQDRFDHTAFYHLVKTVRLADEPLICVELDVRSSTVGSPALISRTRALEVLTISDSRIAKWELVANPHPRKEV</sequence>
<organism evidence="2 3">
    <name type="scientific">Bradyrhizobium septentrionale</name>
    <dbReference type="NCBI Taxonomy" id="1404411"/>
    <lineage>
        <taxon>Bacteria</taxon>
        <taxon>Pseudomonadati</taxon>
        <taxon>Pseudomonadota</taxon>
        <taxon>Alphaproteobacteria</taxon>
        <taxon>Hyphomicrobiales</taxon>
        <taxon>Nitrobacteraceae</taxon>
        <taxon>Bradyrhizobium</taxon>
    </lineage>
</organism>
<dbReference type="Proteomes" id="UP001432046">
    <property type="component" value="Chromosome"/>
</dbReference>
<dbReference type="CDD" id="cd00531">
    <property type="entry name" value="NTF2_like"/>
    <property type="match status" value="1"/>
</dbReference>
<proteinExistence type="predicted"/>
<dbReference type="Gene3D" id="3.10.450.50">
    <property type="match status" value="1"/>
</dbReference>
<reference evidence="2" key="2">
    <citation type="submission" date="2024-03" db="EMBL/GenBank/DDBJ databases">
        <authorList>
            <person name="Bromfield E.S.P."/>
            <person name="Cloutier S."/>
        </authorList>
    </citation>
    <scope>NUCLEOTIDE SEQUENCE</scope>
    <source>
        <strain evidence="2">5S5</strain>
    </source>
</reference>